<keyword evidence="2" id="KW-0547">Nucleotide-binding</keyword>
<evidence type="ECO:0000259" key="5">
    <source>
        <dbReference type="Pfam" id="PF05161"/>
    </source>
</evidence>
<dbReference type="PANTHER" id="PTHR12227:SF0">
    <property type="entry name" value="GLYCERATE KINASE"/>
    <property type="match status" value="1"/>
</dbReference>
<organism evidence="7 8">
    <name type="scientific">miscellaneous Crenarchaeota group-15 archaeon DG-45</name>
    <dbReference type="NCBI Taxonomy" id="1685127"/>
    <lineage>
        <taxon>Archaea</taxon>
        <taxon>Candidatus Bathyarchaeota</taxon>
        <taxon>MCG-15</taxon>
    </lineage>
</organism>
<keyword evidence="4" id="KW-0067">ATP-binding</keyword>
<dbReference type="InterPro" id="IPR007835">
    <property type="entry name" value="MOFRL"/>
</dbReference>
<keyword evidence="1" id="KW-0808">Transferase</keyword>
<evidence type="ECO:0000256" key="1">
    <source>
        <dbReference type="ARBA" id="ARBA00022679"/>
    </source>
</evidence>
<proteinExistence type="predicted"/>
<dbReference type="Pfam" id="PF05161">
    <property type="entry name" value="MOFRL"/>
    <property type="match status" value="1"/>
</dbReference>
<dbReference type="FunFam" id="3.40.50.10180:FF:000001">
    <property type="entry name" value="Glycerate kinase"/>
    <property type="match status" value="1"/>
</dbReference>
<dbReference type="PATRIC" id="fig|1685127.3.peg.1635"/>
<evidence type="ECO:0000256" key="3">
    <source>
        <dbReference type="ARBA" id="ARBA00022777"/>
    </source>
</evidence>
<dbReference type="AlphaFoldDB" id="A0A0M0BM03"/>
<feature type="domain" description="MOFRL" evidence="5">
    <location>
        <begin position="348"/>
        <end position="451"/>
    </location>
</feature>
<dbReference type="Gene3D" id="3.40.1480.10">
    <property type="entry name" value="MOFRL domain"/>
    <property type="match status" value="1"/>
</dbReference>
<name>A0A0M0BM03_9ARCH</name>
<dbReference type="PANTHER" id="PTHR12227">
    <property type="entry name" value="GLYCERATE KINASE"/>
    <property type="match status" value="1"/>
</dbReference>
<evidence type="ECO:0000313" key="8">
    <source>
        <dbReference type="Proteomes" id="UP000037210"/>
    </source>
</evidence>
<evidence type="ECO:0000256" key="4">
    <source>
        <dbReference type="ARBA" id="ARBA00022840"/>
    </source>
</evidence>
<gene>
    <name evidence="7" type="ORF">AC482_06110</name>
</gene>
<dbReference type="GO" id="GO:0005524">
    <property type="term" value="F:ATP binding"/>
    <property type="evidence" value="ECO:0007669"/>
    <property type="project" value="UniProtKB-KW"/>
</dbReference>
<reference evidence="7 8" key="1">
    <citation type="submission" date="2015-06" db="EMBL/GenBank/DDBJ databases">
        <title>New insights into the roles of widespread benthic archaea in carbon and nitrogen cycling.</title>
        <authorList>
            <person name="Lazar C.S."/>
            <person name="Baker B.J."/>
            <person name="Seitz K.W."/>
            <person name="Hyde A.S."/>
            <person name="Dick G.J."/>
            <person name="Hinrichs K.-U."/>
            <person name="Teske A.P."/>
        </authorList>
    </citation>
    <scope>NUCLEOTIDE SEQUENCE [LARGE SCALE GENOMIC DNA]</scope>
    <source>
        <strain evidence="7">DG-45</strain>
    </source>
</reference>
<evidence type="ECO:0000313" key="7">
    <source>
        <dbReference type="EMBL" id="KON29578.1"/>
    </source>
</evidence>
<evidence type="ECO:0000256" key="2">
    <source>
        <dbReference type="ARBA" id="ARBA00022741"/>
    </source>
</evidence>
<dbReference type="Pfam" id="PF13660">
    <property type="entry name" value="DUF4147"/>
    <property type="match status" value="1"/>
</dbReference>
<dbReference type="Proteomes" id="UP000037210">
    <property type="component" value="Unassembled WGS sequence"/>
</dbReference>
<dbReference type="InterPro" id="IPR037035">
    <property type="entry name" value="GK-like_C_sf"/>
</dbReference>
<keyword evidence="3" id="KW-0418">Kinase</keyword>
<dbReference type="GO" id="GO:0008887">
    <property type="term" value="F:glycerate kinase activity"/>
    <property type="evidence" value="ECO:0007669"/>
    <property type="project" value="InterPro"/>
</dbReference>
<protein>
    <recommendedName>
        <fullName evidence="9">Glycerate kinase</fullName>
    </recommendedName>
</protein>
<dbReference type="InterPro" id="IPR038614">
    <property type="entry name" value="GK_N_sf"/>
</dbReference>
<sequence>MLIRNERQLLGNARSEALLRLRRDALDILSAAVDAVDPGRAVMNGLQLRGGRLRFSGGDLTLDGFSRILVVGGGKAGGAMAEAVESLLGDRIADGVVNVLRGTEGGHGLRSVELNGASHPIPDEGGVRGVERMLSLVDGAGEGDLVVVLISGGGSALMPYPAEGIGLEEVQELTEMLLRSGATINELNAVRKHLSAFKGGQLARRAYPATVVSLILSDVVGDPLDTIASGPTAPDASTFQDAIDVLRTYGLWDRTTESIRRRLLDGAAGRVAETPKPGDEAFKRAFNVVVGSNLTAARAAAVRGAALGYSPLLLSTRIEGEARHVGTVYAGIARDIVASGLPVKPPAAVIVGGETTVTVRGPGKGGRNQEVALSAASRIEGMDAVIAALATDGIDGPTEAAGAISDGWTMRRARERNLDPLEFLRENDSFGFFSALGDAILTGPTGTNVNDLTLILASG</sequence>
<dbReference type="EMBL" id="LFWZ01000059">
    <property type="protein sequence ID" value="KON29578.1"/>
    <property type="molecule type" value="Genomic_DNA"/>
</dbReference>
<dbReference type="Gene3D" id="3.40.50.10180">
    <property type="entry name" value="Glycerate kinase, MOFRL-like N-terminal domain"/>
    <property type="match status" value="1"/>
</dbReference>
<evidence type="ECO:0008006" key="9">
    <source>
        <dbReference type="Google" id="ProtNLM"/>
    </source>
</evidence>
<dbReference type="GO" id="GO:0005737">
    <property type="term" value="C:cytoplasm"/>
    <property type="evidence" value="ECO:0007669"/>
    <property type="project" value="TreeGrafter"/>
</dbReference>
<dbReference type="FunFam" id="3.40.1480.10:FF:000002">
    <property type="entry name" value="Glycerate kinase"/>
    <property type="match status" value="1"/>
</dbReference>
<accession>A0A0M0BM03</accession>
<dbReference type="InterPro" id="IPR039760">
    <property type="entry name" value="MOFRL_protein"/>
</dbReference>
<feature type="domain" description="MOFRL-associated" evidence="6">
    <location>
        <begin position="25"/>
        <end position="263"/>
    </location>
</feature>
<comment type="caution">
    <text evidence="7">The sequence shown here is derived from an EMBL/GenBank/DDBJ whole genome shotgun (WGS) entry which is preliminary data.</text>
</comment>
<dbReference type="SUPFAM" id="SSF82544">
    <property type="entry name" value="GckA/TtuD-like"/>
    <property type="match status" value="1"/>
</dbReference>
<dbReference type="InterPro" id="IPR025286">
    <property type="entry name" value="MOFRL_assoc_dom"/>
</dbReference>
<evidence type="ECO:0000259" key="6">
    <source>
        <dbReference type="Pfam" id="PF13660"/>
    </source>
</evidence>